<keyword evidence="3" id="KW-0808">Transferase</keyword>
<comment type="catalytic activity">
    <reaction evidence="1">
        <text>ATP + protein L-histidine = ADP + protein N-phospho-L-histidine.</text>
        <dbReference type="EC" id="2.7.13.3"/>
    </reaction>
</comment>
<dbReference type="AlphaFoldDB" id="A0A348WM70"/>
<dbReference type="InterPro" id="IPR036890">
    <property type="entry name" value="HATPase_C_sf"/>
</dbReference>
<evidence type="ECO:0000313" key="11">
    <source>
        <dbReference type="Proteomes" id="UP000262878"/>
    </source>
</evidence>
<dbReference type="GO" id="GO:0004673">
    <property type="term" value="F:protein histidine kinase activity"/>
    <property type="evidence" value="ECO:0007669"/>
    <property type="project" value="UniProtKB-EC"/>
</dbReference>
<keyword evidence="7" id="KW-0175">Coiled coil</keyword>
<sequence length="466" mass="52203">MAMTIIAIAIFGIGLTFWYSPSQLISRSTEGLVSSCEQVRTEITQLYPTNAEPHYQVTNPDLLQQVMYRETSKLQGVEGGYWDVASEFFGYAFPTYVGSSIKTDVPQSEMALLSALSRQAVDESNILTSVRQSVDAAVITVSCPVTTHRGLAAWLMKRTSLVPASLVGVLFGIFGLLAVIGTMMLVRNRNFEKGWLTEREKLTEQLHDEAAPVPTTSAINDVQPFLLLLYQARQKRHNAERAINSLEAKLGQINELSIIGRAALAFAEELRGRIEQLQRDVTTVVSDTSTHQFEKLQRELDAAEYLCQALAQIDVRHKKQGPVAEVAMNRWTRALADFHQQRHANDRQTIAAVCDDDVHVITNPLLLRFTLDIIILHSLKFGPQAGEIFIRVCKQDDNVVLEVVDENPSVRRDVEQNLFRFDDVKPERYGDGLRLVKDLVSSLKGSVEFQSNGEISRFILKIPMTS</sequence>
<feature type="domain" description="Histidine kinase/HSP90-like ATPase" evidence="9">
    <location>
        <begin position="362"/>
        <end position="466"/>
    </location>
</feature>
<name>A0A348WM70_9GAMM</name>
<dbReference type="STRING" id="314276.OS145_07706"/>
<dbReference type="GO" id="GO:0005524">
    <property type="term" value="F:ATP binding"/>
    <property type="evidence" value="ECO:0007669"/>
    <property type="project" value="UniProtKB-KW"/>
</dbReference>
<protein>
    <recommendedName>
        <fullName evidence="2">histidine kinase</fullName>
        <ecNumber evidence="2">2.7.13.3</ecNumber>
    </recommendedName>
</protein>
<dbReference type="EC" id="2.7.13.3" evidence="2"/>
<keyword evidence="8" id="KW-1133">Transmembrane helix</keyword>
<evidence type="ECO:0000256" key="8">
    <source>
        <dbReference type="SAM" id="Phobius"/>
    </source>
</evidence>
<dbReference type="InterPro" id="IPR050980">
    <property type="entry name" value="2C_sensor_his_kinase"/>
</dbReference>
<dbReference type="Pfam" id="PF02518">
    <property type="entry name" value="HATPase_c"/>
    <property type="match status" value="1"/>
</dbReference>
<keyword evidence="8" id="KW-0472">Membrane</keyword>
<dbReference type="InterPro" id="IPR003594">
    <property type="entry name" value="HATPase_dom"/>
</dbReference>
<gene>
    <name evidence="10" type="ORF">DCR58_02470</name>
</gene>
<evidence type="ECO:0000256" key="2">
    <source>
        <dbReference type="ARBA" id="ARBA00012438"/>
    </source>
</evidence>
<dbReference type="PANTHER" id="PTHR44936:SF10">
    <property type="entry name" value="SENSOR PROTEIN RSTB"/>
    <property type="match status" value="1"/>
</dbReference>
<keyword evidence="5" id="KW-0418">Kinase</keyword>
<evidence type="ECO:0000256" key="4">
    <source>
        <dbReference type="ARBA" id="ARBA00022741"/>
    </source>
</evidence>
<evidence type="ECO:0000256" key="6">
    <source>
        <dbReference type="ARBA" id="ARBA00022840"/>
    </source>
</evidence>
<evidence type="ECO:0000259" key="9">
    <source>
        <dbReference type="SMART" id="SM00387"/>
    </source>
</evidence>
<organism evidence="10 11">
    <name type="scientific">Idiomarina baltica</name>
    <dbReference type="NCBI Taxonomy" id="190892"/>
    <lineage>
        <taxon>Bacteria</taxon>
        <taxon>Pseudomonadati</taxon>
        <taxon>Pseudomonadota</taxon>
        <taxon>Gammaproteobacteria</taxon>
        <taxon>Alteromonadales</taxon>
        <taxon>Idiomarinaceae</taxon>
        <taxon>Idiomarina</taxon>
    </lineage>
</organism>
<proteinExistence type="predicted"/>
<evidence type="ECO:0000313" key="10">
    <source>
        <dbReference type="EMBL" id="HAR55632.1"/>
    </source>
</evidence>
<dbReference type="Gene3D" id="3.30.565.10">
    <property type="entry name" value="Histidine kinase-like ATPase, C-terminal domain"/>
    <property type="match status" value="1"/>
</dbReference>
<keyword evidence="4" id="KW-0547">Nucleotide-binding</keyword>
<evidence type="ECO:0000256" key="7">
    <source>
        <dbReference type="SAM" id="Coils"/>
    </source>
</evidence>
<evidence type="ECO:0000256" key="3">
    <source>
        <dbReference type="ARBA" id="ARBA00022679"/>
    </source>
</evidence>
<evidence type="ECO:0000256" key="1">
    <source>
        <dbReference type="ARBA" id="ARBA00000085"/>
    </source>
</evidence>
<feature type="coiled-coil region" evidence="7">
    <location>
        <begin position="229"/>
        <end position="313"/>
    </location>
</feature>
<dbReference type="Proteomes" id="UP000262878">
    <property type="component" value="Unassembled WGS sequence"/>
</dbReference>
<dbReference type="SMART" id="SM00387">
    <property type="entry name" value="HATPase_c"/>
    <property type="match status" value="1"/>
</dbReference>
<feature type="transmembrane region" description="Helical" evidence="8">
    <location>
        <begin position="166"/>
        <end position="186"/>
    </location>
</feature>
<dbReference type="PANTHER" id="PTHR44936">
    <property type="entry name" value="SENSOR PROTEIN CREC"/>
    <property type="match status" value="1"/>
</dbReference>
<reference evidence="10 11" key="1">
    <citation type="journal article" date="2018" name="Nat. Biotechnol.">
        <title>A standardized bacterial taxonomy based on genome phylogeny substantially revises the tree of life.</title>
        <authorList>
            <person name="Parks D.H."/>
            <person name="Chuvochina M."/>
            <person name="Waite D.W."/>
            <person name="Rinke C."/>
            <person name="Skarshewski A."/>
            <person name="Chaumeil P.A."/>
            <person name="Hugenholtz P."/>
        </authorList>
    </citation>
    <scope>NUCLEOTIDE SEQUENCE [LARGE SCALE GENOMIC DNA]</scope>
    <source>
        <strain evidence="10">UBA9360</strain>
    </source>
</reference>
<accession>A0A348WM70</accession>
<evidence type="ECO:0000256" key="5">
    <source>
        <dbReference type="ARBA" id="ARBA00022777"/>
    </source>
</evidence>
<keyword evidence="8" id="KW-0812">Transmembrane</keyword>
<comment type="caution">
    <text evidence="10">The sequence shown here is derived from an EMBL/GenBank/DDBJ whole genome shotgun (WGS) entry which is preliminary data.</text>
</comment>
<dbReference type="EMBL" id="DMUP01000052">
    <property type="protein sequence ID" value="HAR55632.1"/>
    <property type="molecule type" value="Genomic_DNA"/>
</dbReference>
<dbReference type="SUPFAM" id="SSF55874">
    <property type="entry name" value="ATPase domain of HSP90 chaperone/DNA topoisomerase II/histidine kinase"/>
    <property type="match status" value="1"/>
</dbReference>
<keyword evidence="6" id="KW-0067">ATP-binding</keyword>